<feature type="domain" description="Glycosyl transferase family 1" evidence="1">
    <location>
        <begin position="193"/>
        <end position="329"/>
    </location>
</feature>
<accession>A0ABW6I6F4</accession>
<dbReference type="SUPFAM" id="SSF53756">
    <property type="entry name" value="UDP-Glycosyltransferase/glycogen phosphorylase"/>
    <property type="match status" value="1"/>
</dbReference>
<dbReference type="InterPro" id="IPR001296">
    <property type="entry name" value="Glyco_trans_1"/>
</dbReference>
<dbReference type="PANTHER" id="PTHR45947:SF3">
    <property type="entry name" value="SULFOQUINOVOSYL TRANSFERASE SQD2"/>
    <property type="match status" value="1"/>
</dbReference>
<name>A0ABW6I6F4_9FLAO</name>
<evidence type="ECO:0000259" key="1">
    <source>
        <dbReference type="Pfam" id="PF00534"/>
    </source>
</evidence>
<sequence>MKFAIITHVPHIIKDNNYFAYAPYVSEINVWAKYAEELVVVAPAVTTEITPVDKPYQHQNIQFIPIEGFDVLNLKGFFGTVLKMPKISRTIFKAMQNADHIHLRCPGNMGLLGCLIQILFPNTPKTAKYAGNWDPMSKQPWTYKLQQWILNNTFLTRNMQVLVYGDWEGSSKNIKPFFTATYQEIDKLPISKKELKGRIAFVFVGTLAKGKNPLYAIQLVEFLSEKGYDVHLCLYGEGIERIRLEQYIIANQLEAVIELQGNQSKDTVKKAYQNSHFVVLPSESEGWPKAIAEGMFWGCIPLAMAVSCVPFMLDQGSRGILLAMDLEKDVVKLESLLNTQTDFDTKSRNASDWSRNYTMDVFEREIGDLLQHDSKFKK</sequence>
<proteinExistence type="predicted"/>
<dbReference type="Gene3D" id="3.40.50.2000">
    <property type="entry name" value="Glycogen Phosphorylase B"/>
    <property type="match status" value="2"/>
</dbReference>
<evidence type="ECO:0000313" key="2">
    <source>
        <dbReference type="EMBL" id="MFE3871870.1"/>
    </source>
</evidence>
<organism evidence="2 3">
    <name type="scientific">Flavobacterium zhoui</name>
    <dbReference type="NCBI Taxonomy" id="3230414"/>
    <lineage>
        <taxon>Bacteria</taxon>
        <taxon>Pseudomonadati</taxon>
        <taxon>Bacteroidota</taxon>
        <taxon>Flavobacteriia</taxon>
        <taxon>Flavobacteriales</taxon>
        <taxon>Flavobacteriaceae</taxon>
        <taxon>Flavobacterium</taxon>
    </lineage>
</organism>
<dbReference type="CDD" id="cd01635">
    <property type="entry name" value="Glycosyltransferase_GTB-type"/>
    <property type="match status" value="1"/>
</dbReference>
<keyword evidence="3" id="KW-1185">Reference proteome</keyword>
<reference evidence="2 3" key="1">
    <citation type="submission" date="2024-06" db="EMBL/GenBank/DDBJ databases">
        <title>Flavobacterium spp. isolated from glacier.</title>
        <authorList>
            <person name="Han D."/>
        </authorList>
    </citation>
    <scope>NUCLEOTIDE SEQUENCE [LARGE SCALE GENOMIC DNA]</scope>
    <source>
        <strain evidence="2 3">ZS1P70</strain>
    </source>
</reference>
<gene>
    <name evidence="2" type="ORF">ACFX5F_11635</name>
</gene>
<protein>
    <submittedName>
        <fullName evidence="2">Glycosyltransferase</fullName>
    </submittedName>
</protein>
<evidence type="ECO:0000313" key="3">
    <source>
        <dbReference type="Proteomes" id="UP001600107"/>
    </source>
</evidence>
<dbReference type="Pfam" id="PF00534">
    <property type="entry name" value="Glycos_transf_1"/>
    <property type="match status" value="1"/>
</dbReference>
<dbReference type="Proteomes" id="UP001600107">
    <property type="component" value="Unassembled WGS sequence"/>
</dbReference>
<dbReference type="InterPro" id="IPR050194">
    <property type="entry name" value="Glycosyltransferase_grp1"/>
</dbReference>
<comment type="caution">
    <text evidence="2">The sequence shown here is derived from an EMBL/GenBank/DDBJ whole genome shotgun (WGS) entry which is preliminary data.</text>
</comment>
<dbReference type="EMBL" id="JBHZPY010000010">
    <property type="protein sequence ID" value="MFE3871870.1"/>
    <property type="molecule type" value="Genomic_DNA"/>
</dbReference>
<dbReference type="PANTHER" id="PTHR45947">
    <property type="entry name" value="SULFOQUINOVOSYL TRANSFERASE SQD2"/>
    <property type="match status" value="1"/>
</dbReference>
<dbReference type="RefSeq" id="WP_379852202.1">
    <property type="nucleotide sequence ID" value="NZ_JBHZPY010000010.1"/>
</dbReference>